<dbReference type="Pfam" id="PF13439">
    <property type="entry name" value="Glyco_transf_4"/>
    <property type="match status" value="1"/>
</dbReference>
<reference evidence="3" key="1">
    <citation type="submission" date="2017-09" db="EMBL/GenBank/DDBJ databases">
        <title>Depth-based differentiation of microbial function through sediment-hosted aquifers and enrichment of novel symbionts in the deep terrestrial subsurface.</title>
        <authorList>
            <person name="Probst A.J."/>
            <person name="Ladd B."/>
            <person name="Jarett J.K."/>
            <person name="Geller-Mcgrath D.E."/>
            <person name="Sieber C.M.K."/>
            <person name="Emerson J.B."/>
            <person name="Anantharaman K."/>
            <person name="Thomas B.C."/>
            <person name="Malmstrom R."/>
            <person name="Stieglmeier M."/>
            <person name="Klingl A."/>
            <person name="Woyke T."/>
            <person name="Ryan C.M."/>
            <person name="Banfield J.F."/>
        </authorList>
    </citation>
    <scope>NUCLEOTIDE SEQUENCE [LARGE SCALE GENOMIC DNA]</scope>
</reference>
<feature type="non-terminal residue" evidence="2">
    <location>
        <position position="196"/>
    </location>
</feature>
<name>A0A2M6WLL6_9BACT</name>
<evidence type="ECO:0000259" key="1">
    <source>
        <dbReference type="Pfam" id="PF13439"/>
    </source>
</evidence>
<dbReference type="AlphaFoldDB" id="A0A2M6WLL6"/>
<proteinExistence type="predicted"/>
<sequence length="196" mass="23136">MNLIYIANSRIPTEKAHGLQIVKMCEAFSNYSEEVQLIIPKRKNDINEDIFSYYQTKDNFKIKKINSFDFYQYWEYLGKLSFWLQSFSFAIRLLFMKADKKSIIYTRDPEIGWLFSLRGYKTVYEAHTWPENRRWLYKFLIRKIKKIITISYGLKGAFISAGCPENNILVAPDGVDLEEFGIKISAAEARRKLKLP</sequence>
<evidence type="ECO:0000313" key="2">
    <source>
        <dbReference type="EMBL" id="PIT93677.1"/>
    </source>
</evidence>
<dbReference type="Proteomes" id="UP000229335">
    <property type="component" value="Unassembled WGS sequence"/>
</dbReference>
<evidence type="ECO:0000313" key="3">
    <source>
        <dbReference type="Proteomes" id="UP000229335"/>
    </source>
</evidence>
<dbReference type="InterPro" id="IPR028098">
    <property type="entry name" value="Glyco_trans_4-like_N"/>
</dbReference>
<accession>A0A2M6WLL6</accession>
<gene>
    <name evidence="2" type="ORF">COU00_03070</name>
</gene>
<organism evidence="2 3">
    <name type="scientific">Candidatus Falkowbacteria bacterium CG10_big_fil_rev_8_21_14_0_10_43_11</name>
    <dbReference type="NCBI Taxonomy" id="1974568"/>
    <lineage>
        <taxon>Bacteria</taxon>
        <taxon>Candidatus Falkowiibacteriota</taxon>
    </lineage>
</organism>
<comment type="caution">
    <text evidence="2">The sequence shown here is derived from an EMBL/GenBank/DDBJ whole genome shotgun (WGS) entry which is preliminary data.</text>
</comment>
<dbReference type="SUPFAM" id="SSF53756">
    <property type="entry name" value="UDP-Glycosyltransferase/glycogen phosphorylase"/>
    <property type="match status" value="1"/>
</dbReference>
<dbReference type="Gene3D" id="3.40.50.2000">
    <property type="entry name" value="Glycogen Phosphorylase B"/>
    <property type="match status" value="1"/>
</dbReference>
<dbReference type="EMBL" id="PFAS01000053">
    <property type="protein sequence ID" value="PIT93677.1"/>
    <property type="molecule type" value="Genomic_DNA"/>
</dbReference>
<protein>
    <recommendedName>
        <fullName evidence="1">Glycosyltransferase subfamily 4-like N-terminal domain-containing protein</fullName>
    </recommendedName>
</protein>
<feature type="domain" description="Glycosyltransferase subfamily 4-like N-terminal" evidence="1">
    <location>
        <begin position="83"/>
        <end position="179"/>
    </location>
</feature>